<sequence length="204" mass="22268">MLGSRNIPVYCFMGDFGCGNGGWTLVMKTDGTKKTFNYSSSFWSDRQVYNLTGGKTGFDKQETKLPSYWETHFSKICLGMRDGSTTRFVVIRQSANSLYALIADGAYRAVSLGRNKWKSLVGPEGSLQPNCNKEGFNVVGTSSHSKARIGIIANNENDCLTCDSRIGFGAGGFHDDSNTCGNEARVSPDNGDKHIKAMGYILVQ</sequence>
<reference evidence="1" key="1">
    <citation type="journal article" date="2023" name="G3 (Bethesda)">
        <title>Whole genome assembly and annotation of the endangered Caribbean coral Acropora cervicornis.</title>
        <authorList>
            <person name="Selwyn J.D."/>
            <person name="Vollmer S.V."/>
        </authorList>
    </citation>
    <scope>NUCLEOTIDE SEQUENCE</scope>
    <source>
        <strain evidence="1">K2</strain>
    </source>
</reference>
<name>A0AAD9Q1U4_ACRCE</name>
<keyword evidence="2" id="KW-1185">Reference proteome</keyword>
<protein>
    <submittedName>
        <fullName evidence="1">Skeletal organic matrix protein 5</fullName>
    </submittedName>
</protein>
<proteinExistence type="predicted"/>
<dbReference type="Proteomes" id="UP001249851">
    <property type="component" value="Unassembled WGS sequence"/>
</dbReference>
<dbReference type="AlphaFoldDB" id="A0AAD9Q1U4"/>
<reference evidence="1" key="2">
    <citation type="journal article" date="2023" name="Science">
        <title>Genomic signatures of disease resistance in endangered staghorn corals.</title>
        <authorList>
            <person name="Vollmer S.V."/>
            <person name="Selwyn J.D."/>
            <person name="Despard B.A."/>
            <person name="Roesel C.L."/>
        </authorList>
    </citation>
    <scope>NUCLEOTIDE SEQUENCE</scope>
    <source>
        <strain evidence="1">K2</strain>
    </source>
</reference>
<dbReference type="EMBL" id="JARQWQ010000083">
    <property type="protein sequence ID" value="KAK2552790.1"/>
    <property type="molecule type" value="Genomic_DNA"/>
</dbReference>
<comment type="caution">
    <text evidence="1">The sequence shown here is derived from an EMBL/GenBank/DDBJ whole genome shotgun (WGS) entry which is preliminary data.</text>
</comment>
<evidence type="ECO:0000313" key="1">
    <source>
        <dbReference type="EMBL" id="KAK2552790.1"/>
    </source>
</evidence>
<organism evidence="1 2">
    <name type="scientific">Acropora cervicornis</name>
    <name type="common">Staghorn coral</name>
    <dbReference type="NCBI Taxonomy" id="6130"/>
    <lineage>
        <taxon>Eukaryota</taxon>
        <taxon>Metazoa</taxon>
        <taxon>Cnidaria</taxon>
        <taxon>Anthozoa</taxon>
        <taxon>Hexacorallia</taxon>
        <taxon>Scleractinia</taxon>
        <taxon>Astrocoeniina</taxon>
        <taxon>Acroporidae</taxon>
        <taxon>Acropora</taxon>
    </lineage>
</organism>
<evidence type="ECO:0000313" key="2">
    <source>
        <dbReference type="Proteomes" id="UP001249851"/>
    </source>
</evidence>
<gene>
    <name evidence="1" type="ORF">P5673_025948</name>
</gene>
<accession>A0AAD9Q1U4</accession>